<feature type="compositionally biased region" description="Basic and acidic residues" evidence="1">
    <location>
        <begin position="146"/>
        <end position="185"/>
    </location>
</feature>
<proteinExistence type="predicted"/>
<feature type="compositionally biased region" description="Polar residues" evidence="1">
    <location>
        <begin position="68"/>
        <end position="78"/>
    </location>
</feature>
<reference evidence="2" key="2">
    <citation type="submission" date="2022-01" db="EMBL/GenBank/DDBJ databases">
        <authorList>
            <person name="Yamashiro T."/>
            <person name="Shiraishi A."/>
            <person name="Satake H."/>
            <person name="Nakayama K."/>
        </authorList>
    </citation>
    <scope>NUCLEOTIDE SEQUENCE</scope>
</reference>
<organism evidence="2 3">
    <name type="scientific">Tanacetum coccineum</name>
    <dbReference type="NCBI Taxonomy" id="301880"/>
    <lineage>
        <taxon>Eukaryota</taxon>
        <taxon>Viridiplantae</taxon>
        <taxon>Streptophyta</taxon>
        <taxon>Embryophyta</taxon>
        <taxon>Tracheophyta</taxon>
        <taxon>Spermatophyta</taxon>
        <taxon>Magnoliopsida</taxon>
        <taxon>eudicotyledons</taxon>
        <taxon>Gunneridae</taxon>
        <taxon>Pentapetalae</taxon>
        <taxon>asterids</taxon>
        <taxon>campanulids</taxon>
        <taxon>Asterales</taxon>
        <taxon>Asteraceae</taxon>
        <taxon>Asteroideae</taxon>
        <taxon>Anthemideae</taxon>
        <taxon>Anthemidinae</taxon>
        <taxon>Tanacetum</taxon>
    </lineage>
</organism>
<evidence type="ECO:0000256" key="1">
    <source>
        <dbReference type="SAM" id="MobiDB-lite"/>
    </source>
</evidence>
<keyword evidence="3" id="KW-1185">Reference proteome</keyword>
<comment type="caution">
    <text evidence="2">The sequence shown here is derived from an EMBL/GenBank/DDBJ whole genome shotgun (WGS) entry which is preliminary data.</text>
</comment>
<evidence type="ECO:0000313" key="2">
    <source>
        <dbReference type="EMBL" id="GJS70684.1"/>
    </source>
</evidence>
<evidence type="ECO:0000313" key="3">
    <source>
        <dbReference type="Proteomes" id="UP001151760"/>
    </source>
</evidence>
<sequence length="198" mass="22421">MPTNHGKSLRTLPSMTMRARMTQGSRPIPRPSSTYIPQAYVETVYSDPHPRNLNEPPKQNPFAFCERTSPNPQPQALGTTFEARGRDYMTSHTERMERFENAIFKQREEINNRMTEMSGLLKELTTSRAPEKEEMNDDDNVTTDDSIEKTDGSDAEVPLKEAEKENEAENGTKNEPIKSAKKELTQAEEEEAVEAPSS</sequence>
<dbReference type="EMBL" id="BQNB010009949">
    <property type="protein sequence ID" value="GJS70684.1"/>
    <property type="molecule type" value="Genomic_DNA"/>
</dbReference>
<dbReference type="Proteomes" id="UP001151760">
    <property type="component" value="Unassembled WGS sequence"/>
</dbReference>
<feature type="compositionally biased region" description="Acidic residues" evidence="1">
    <location>
        <begin position="186"/>
        <end position="198"/>
    </location>
</feature>
<feature type="region of interest" description="Disordered" evidence="1">
    <location>
        <begin position="114"/>
        <end position="198"/>
    </location>
</feature>
<accession>A0ABQ4XZM8</accession>
<reference evidence="2" key="1">
    <citation type="journal article" date="2022" name="Int. J. Mol. Sci.">
        <title>Draft Genome of Tanacetum Coccineum: Genomic Comparison of Closely Related Tanacetum-Family Plants.</title>
        <authorList>
            <person name="Yamashiro T."/>
            <person name="Shiraishi A."/>
            <person name="Nakayama K."/>
            <person name="Satake H."/>
        </authorList>
    </citation>
    <scope>NUCLEOTIDE SEQUENCE</scope>
</reference>
<gene>
    <name evidence="2" type="ORF">Tco_0703525</name>
</gene>
<name>A0ABQ4XZM8_9ASTR</name>
<feature type="region of interest" description="Disordered" evidence="1">
    <location>
        <begin position="46"/>
        <end position="78"/>
    </location>
</feature>
<protein>
    <submittedName>
        <fullName evidence="2">Uncharacterized protein</fullName>
    </submittedName>
</protein>